<protein>
    <recommendedName>
        <fullName evidence="4">Protein kinase domain-containing protein</fullName>
    </recommendedName>
</protein>
<gene>
    <name evidence="2" type="ORF">SCLCIDRAFT_1222410</name>
</gene>
<evidence type="ECO:0000313" key="3">
    <source>
        <dbReference type="Proteomes" id="UP000053989"/>
    </source>
</evidence>
<dbReference type="EMBL" id="KN822165">
    <property type="protein sequence ID" value="KIM53988.1"/>
    <property type="molecule type" value="Genomic_DNA"/>
</dbReference>
<evidence type="ECO:0000313" key="2">
    <source>
        <dbReference type="EMBL" id="KIM53988.1"/>
    </source>
</evidence>
<reference evidence="2 3" key="1">
    <citation type="submission" date="2014-04" db="EMBL/GenBank/DDBJ databases">
        <authorList>
            <consortium name="DOE Joint Genome Institute"/>
            <person name="Kuo A."/>
            <person name="Kohler A."/>
            <person name="Nagy L.G."/>
            <person name="Floudas D."/>
            <person name="Copeland A."/>
            <person name="Barry K.W."/>
            <person name="Cichocki N."/>
            <person name="Veneault-Fourrey C."/>
            <person name="LaButti K."/>
            <person name="Lindquist E.A."/>
            <person name="Lipzen A."/>
            <person name="Lundell T."/>
            <person name="Morin E."/>
            <person name="Murat C."/>
            <person name="Sun H."/>
            <person name="Tunlid A."/>
            <person name="Henrissat B."/>
            <person name="Grigoriev I.V."/>
            <person name="Hibbett D.S."/>
            <person name="Martin F."/>
            <person name="Nordberg H.P."/>
            <person name="Cantor M.N."/>
            <person name="Hua S.X."/>
        </authorList>
    </citation>
    <scope>NUCLEOTIDE SEQUENCE [LARGE SCALE GENOMIC DNA]</scope>
    <source>
        <strain evidence="2 3">Foug A</strain>
    </source>
</reference>
<sequence>MKRGFLKTDKAKIALEKEYPLEPIRSPPGGTKVTAPKEEPEFDPTENQSAEDKPNSSKQLPVDPLAHLELDHDITSSTDLHRLPPRLASEYKDKERAVFRGWPRDPNGKPLSLRESHIRGKETPNRILSWGATLYDFYQVRVIPQVAGFITMTSGSRIAAAVRAVGETDVAADELAWADQEADPCEVPVADPGELIRCSEFRKSSGFLDIFSVDEVSTVSTTEDDDNSTEQTPSDGNSAEVSEDDTPQRVASVLMSDRPLSSPFHPSHYPPPWPFIPFTTPQTLLQKRIPLHLLPETLYVHDPYDLLSVPDSIRQYSPLKTTSWLDKPPKVRQYKLSLIPGARGTAQKARKEAEERKNARILQVYRFMPTEEERARGEPAYEVPLPTRPPALTRVEEAHLYLSPAEEVGVGNHSVVYKAEFELPRDLFLEPQICLTCVLEELQKEIRKLKKSGKWKTMLHAAGCESPQESEVEGSPDENYEIPVPPDPNEEFDAEQIIVIQPTPLDSKSSSSPPEITPYVFRVYCPDIRWQNPKAPCIHVNHGPHPRTAMFQVAAKLSFRHDTHLKREARNYQSFPDHFFQHWNGYNLIRPLHGPVPVHALVPQFYGYYIPHDIPASTASNGESGKPYLSPILLLEQCGVPVVPSKLSKDDREECVSLLLRFNDAGWLHESVAERNFLMQEGLPTMWPLERQFTDQLSFRLIDFGRSRLAENRIEFHTALDEAMKMFKISYGSFEPFDE</sequence>
<dbReference type="AlphaFoldDB" id="A0A0C2YWI9"/>
<feature type="region of interest" description="Disordered" evidence="1">
    <location>
        <begin position="16"/>
        <end position="62"/>
    </location>
</feature>
<dbReference type="InParanoid" id="A0A0C2YWI9"/>
<reference evidence="3" key="2">
    <citation type="submission" date="2015-01" db="EMBL/GenBank/DDBJ databases">
        <title>Evolutionary Origins and Diversification of the Mycorrhizal Mutualists.</title>
        <authorList>
            <consortium name="DOE Joint Genome Institute"/>
            <consortium name="Mycorrhizal Genomics Consortium"/>
            <person name="Kohler A."/>
            <person name="Kuo A."/>
            <person name="Nagy L.G."/>
            <person name="Floudas D."/>
            <person name="Copeland A."/>
            <person name="Barry K.W."/>
            <person name="Cichocki N."/>
            <person name="Veneault-Fourrey C."/>
            <person name="LaButti K."/>
            <person name="Lindquist E.A."/>
            <person name="Lipzen A."/>
            <person name="Lundell T."/>
            <person name="Morin E."/>
            <person name="Murat C."/>
            <person name="Riley R."/>
            <person name="Ohm R."/>
            <person name="Sun H."/>
            <person name="Tunlid A."/>
            <person name="Henrissat B."/>
            <person name="Grigoriev I.V."/>
            <person name="Hibbett D.S."/>
            <person name="Martin F."/>
        </authorList>
    </citation>
    <scope>NUCLEOTIDE SEQUENCE [LARGE SCALE GENOMIC DNA]</scope>
    <source>
        <strain evidence="3">Foug A</strain>
    </source>
</reference>
<evidence type="ECO:0008006" key="4">
    <source>
        <dbReference type="Google" id="ProtNLM"/>
    </source>
</evidence>
<feature type="region of interest" description="Disordered" evidence="1">
    <location>
        <begin position="218"/>
        <end position="248"/>
    </location>
</feature>
<name>A0A0C2YWI9_9AGAM</name>
<dbReference type="OrthoDB" id="5327923at2759"/>
<proteinExistence type="predicted"/>
<dbReference type="Proteomes" id="UP000053989">
    <property type="component" value="Unassembled WGS sequence"/>
</dbReference>
<evidence type="ECO:0000256" key="1">
    <source>
        <dbReference type="SAM" id="MobiDB-lite"/>
    </source>
</evidence>
<dbReference type="HOGENOM" id="CLU_013665_0_0_1"/>
<feature type="compositionally biased region" description="Polar residues" evidence="1">
    <location>
        <begin position="229"/>
        <end position="240"/>
    </location>
</feature>
<accession>A0A0C2YWI9</accession>
<keyword evidence="3" id="KW-1185">Reference proteome</keyword>
<organism evidence="2 3">
    <name type="scientific">Scleroderma citrinum Foug A</name>
    <dbReference type="NCBI Taxonomy" id="1036808"/>
    <lineage>
        <taxon>Eukaryota</taxon>
        <taxon>Fungi</taxon>
        <taxon>Dikarya</taxon>
        <taxon>Basidiomycota</taxon>
        <taxon>Agaricomycotina</taxon>
        <taxon>Agaricomycetes</taxon>
        <taxon>Agaricomycetidae</taxon>
        <taxon>Boletales</taxon>
        <taxon>Sclerodermatineae</taxon>
        <taxon>Sclerodermataceae</taxon>
        <taxon>Scleroderma</taxon>
    </lineage>
</organism>
<dbReference type="STRING" id="1036808.A0A0C2YWI9"/>